<keyword evidence="2" id="KW-0547">Nucleotide-binding</keyword>
<dbReference type="CDD" id="cd03230">
    <property type="entry name" value="ABC_DR_subfamily_A"/>
    <property type="match status" value="1"/>
</dbReference>
<gene>
    <name evidence="5" type="ORF">CLV25_104146</name>
</gene>
<dbReference type="InterPro" id="IPR051782">
    <property type="entry name" value="ABC_Transporter_VariousFunc"/>
</dbReference>
<proteinExistence type="predicted"/>
<dbReference type="InterPro" id="IPR003593">
    <property type="entry name" value="AAA+_ATPase"/>
</dbReference>
<protein>
    <submittedName>
        <fullName evidence="5">ABC-2 type transport system ATP-binding protein</fullName>
    </submittedName>
</protein>
<dbReference type="InterPro" id="IPR027417">
    <property type="entry name" value="P-loop_NTPase"/>
</dbReference>
<evidence type="ECO:0000256" key="3">
    <source>
        <dbReference type="ARBA" id="ARBA00022840"/>
    </source>
</evidence>
<dbReference type="SUPFAM" id="SSF52540">
    <property type="entry name" value="P-loop containing nucleoside triphosphate hydrolases"/>
    <property type="match status" value="1"/>
</dbReference>
<dbReference type="InterPro" id="IPR003439">
    <property type="entry name" value="ABC_transporter-like_ATP-bd"/>
</dbReference>
<evidence type="ECO:0000256" key="1">
    <source>
        <dbReference type="ARBA" id="ARBA00022448"/>
    </source>
</evidence>
<keyword evidence="6" id="KW-1185">Reference proteome</keyword>
<evidence type="ECO:0000256" key="2">
    <source>
        <dbReference type="ARBA" id="ARBA00022741"/>
    </source>
</evidence>
<evidence type="ECO:0000259" key="4">
    <source>
        <dbReference type="PROSITE" id="PS50893"/>
    </source>
</evidence>
<dbReference type="AlphaFoldDB" id="A0A4R2EN89"/>
<keyword evidence="3 5" id="KW-0067">ATP-binding</keyword>
<organism evidence="5 6">
    <name type="scientific">Acetobacteroides hydrogenigenes</name>
    <dbReference type="NCBI Taxonomy" id="979970"/>
    <lineage>
        <taxon>Bacteria</taxon>
        <taxon>Pseudomonadati</taxon>
        <taxon>Bacteroidota</taxon>
        <taxon>Bacteroidia</taxon>
        <taxon>Bacteroidales</taxon>
        <taxon>Rikenellaceae</taxon>
        <taxon>Acetobacteroides</taxon>
    </lineage>
</organism>
<evidence type="ECO:0000313" key="6">
    <source>
        <dbReference type="Proteomes" id="UP000294830"/>
    </source>
</evidence>
<dbReference type="RefSeq" id="WP_131838746.1">
    <property type="nucleotide sequence ID" value="NZ_SLWB01000004.1"/>
</dbReference>
<sequence length="278" mass="30773">MIDIKNLQFGYSKKKVLFKDLSLGLEAGHIYGLLGKNGAGKTTLLKVIQGMLFATNGSCSVLGFNPKKREPNFLSDVFYIPEDIHTNDMRIRDFVAANAPFYPKFDLGSFLNYIREFEISYDEKLSSLSYGQKKKAIIAFGLATSCSVLILDEPTNGLDIPSKSQFRKIVASVATEERCIIISTHQVRDLDNLIDTVIVLDEGVVALNQPVDAITEKLVFKTVDVEKAPTAIYGESSLRGFTGVFHNANGEASKLDMEILFNSVLAQKSTIQQVFNNK</sequence>
<keyword evidence="1" id="KW-0813">Transport</keyword>
<name>A0A4R2EN89_9BACT</name>
<dbReference type="GO" id="GO:0005524">
    <property type="term" value="F:ATP binding"/>
    <property type="evidence" value="ECO:0007669"/>
    <property type="project" value="UniProtKB-KW"/>
</dbReference>
<reference evidence="5 6" key="1">
    <citation type="submission" date="2019-03" db="EMBL/GenBank/DDBJ databases">
        <title>Genomic Encyclopedia of Archaeal and Bacterial Type Strains, Phase II (KMG-II): from individual species to whole genera.</title>
        <authorList>
            <person name="Goeker M."/>
        </authorList>
    </citation>
    <scope>NUCLEOTIDE SEQUENCE [LARGE SCALE GENOMIC DNA]</scope>
    <source>
        <strain evidence="5 6">RL-C</strain>
    </source>
</reference>
<dbReference type="PANTHER" id="PTHR42939:SF1">
    <property type="entry name" value="ABC TRANSPORTER ATP-BINDING PROTEIN ALBC-RELATED"/>
    <property type="match status" value="1"/>
</dbReference>
<comment type="caution">
    <text evidence="5">The sequence shown here is derived from an EMBL/GenBank/DDBJ whole genome shotgun (WGS) entry which is preliminary data.</text>
</comment>
<dbReference type="EMBL" id="SLWB01000004">
    <property type="protein sequence ID" value="TCN70191.1"/>
    <property type="molecule type" value="Genomic_DNA"/>
</dbReference>
<dbReference type="Gene3D" id="3.40.50.300">
    <property type="entry name" value="P-loop containing nucleotide triphosphate hydrolases"/>
    <property type="match status" value="1"/>
</dbReference>
<dbReference type="Proteomes" id="UP000294830">
    <property type="component" value="Unassembled WGS sequence"/>
</dbReference>
<accession>A0A4R2EN89</accession>
<dbReference type="PROSITE" id="PS50893">
    <property type="entry name" value="ABC_TRANSPORTER_2"/>
    <property type="match status" value="1"/>
</dbReference>
<evidence type="ECO:0000313" key="5">
    <source>
        <dbReference type="EMBL" id="TCN70191.1"/>
    </source>
</evidence>
<feature type="domain" description="ABC transporter" evidence="4">
    <location>
        <begin position="2"/>
        <end position="227"/>
    </location>
</feature>
<dbReference type="PANTHER" id="PTHR42939">
    <property type="entry name" value="ABC TRANSPORTER ATP-BINDING PROTEIN ALBC-RELATED"/>
    <property type="match status" value="1"/>
</dbReference>
<dbReference type="SMART" id="SM00382">
    <property type="entry name" value="AAA"/>
    <property type="match status" value="1"/>
</dbReference>
<dbReference type="GO" id="GO:0016887">
    <property type="term" value="F:ATP hydrolysis activity"/>
    <property type="evidence" value="ECO:0007669"/>
    <property type="project" value="InterPro"/>
</dbReference>
<dbReference type="OrthoDB" id="9808363at2"/>
<dbReference type="Pfam" id="PF00005">
    <property type="entry name" value="ABC_tran"/>
    <property type="match status" value="1"/>
</dbReference>